<organism evidence="1 2">
    <name type="scientific">Streptomyces citrinus</name>
    <dbReference type="NCBI Taxonomy" id="3118173"/>
    <lineage>
        <taxon>Bacteria</taxon>
        <taxon>Bacillati</taxon>
        <taxon>Actinomycetota</taxon>
        <taxon>Actinomycetes</taxon>
        <taxon>Kitasatosporales</taxon>
        <taxon>Streptomycetaceae</taxon>
        <taxon>Streptomyces</taxon>
    </lineage>
</organism>
<dbReference type="EMBL" id="CP146022">
    <property type="protein sequence ID" value="WWQ66834.1"/>
    <property type="molecule type" value="Genomic_DNA"/>
</dbReference>
<protein>
    <submittedName>
        <fullName evidence="1">Uncharacterized protein</fullName>
    </submittedName>
</protein>
<accession>A0ACD5AI30</accession>
<name>A0ACD5AI30_9ACTN</name>
<evidence type="ECO:0000313" key="2">
    <source>
        <dbReference type="Proteomes" id="UP001432251"/>
    </source>
</evidence>
<keyword evidence="2" id="KW-1185">Reference proteome</keyword>
<sequence length="419" mass="43734">MRRITLASVLAATATAVALAVGPALAAPPAPRTERISVSAAGEQGDADSGGPLLSSTGRYAVFSSYAANLVPGDTFDTNDVFVRDLKRGALERVSVASDGTPANGQSEAAGISADGRYVVFRSTATNLVPQDPRGPLWAYDVYVHDRRTGTTELVSGAPDGVSAYANWTADISDDGRYVAFNARPYQMEGEGSIDPAVYLHDRETGTTKRVSNRAHPTLAGYGFDLSGNGRYLAYSQNGVRSGDGFVYVRDLRTGAEEQVNVTPDGSPSATGGSSPHVSNDGRTVSFGSWATDLLPGSESPTATDIYVRDLRTGTTRRVIHDGEGEAAASNGVLSADGRHLAYEMKVGPAVNVYVRNLRTGATTLVSGGVDGGPLTDVGVYAASLDAHGRTVGLGSTSAQLVADDTNGLRDTFVRRLRP</sequence>
<proteinExistence type="predicted"/>
<dbReference type="Proteomes" id="UP001432251">
    <property type="component" value="Chromosome"/>
</dbReference>
<evidence type="ECO:0000313" key="1">
    <source>
        <dbReference type="EMBL" id="WWQ66834.1"/>
    </source>
</evidence>
<gene>
    <name evidence="1" type="ORF">V2W30_28185</name>
</gene>
<reference evidence="1" key="1">
    <citation type="journal article" date="2025" name="Int. J. Syst. Evol. Microbiol.">
        <title>Streptomyces citrinus sp. nov., with yellow diffusible pigment.</title>
        <authorList>
            <person name="He Y."/>
            <person name="Yang E."/>
            <person name="Xu J."/>
            <person name="Sun Y."/>
            <person name="Sun L."/>
        </authorList>
    </citation>
    <scope>NUCLEOTIDE SEQUENCE</scope>
    <source>
        <strain evidence="1">Q6</strain>
    </source>
</reference>